<reference evidence="1 2" key="1">
    <citation type="journal article" date="2020" name="IScience">
        <title>Genome Sequencing of the Endangered Kingdonia uniflora (Circaeasteraceae, Ranunculales) Reveals Potential Mechanisms of Evolutionary Specialization.</title>
        <authorList>
            <person name="Sun Y."/>
            <person name="Deng T."/>
            <person name="Zhang A."/>
            <person name="Moore M.J."/>
            <person name="Landis J.B."/>
            <person name="Lin N."/>
            <person name="Zhang H."/>
            <person name="Zhang X."/>
            <person name="Huang J."/>
            <person name="Zhang X."/>
            <person name="Sun H."/>
            <person name="Wang H."/>
        </authorList>
    </citation>
    <scope>NUCLEOTIDE SEQUENCE [LARGE SCALE GENOMIC DNA]</scope>
    <source>
        <strain evidence="1">TB1705</strain>
        <tissue evidence="1">Leaf</tissue>
    </source>
</reference>
<evidence type="ECO:0000313" key="1">
    <source>
        <dbReference type="EMBL" id="KAF6164267.1"/>
    </source>
</evidence>
<sequence>MDATINNTYNNTNVRINEENSFRVATSKRALAQRARQEREKRNKTCEMRKINNIHRDVYFDGDTSTQQYSRCEEARNEAITPHASPMNDVNNHWKTVNEPPQEPFMDEHFFNDDNMDLDFEFNINPLVHETRHYLGNMDIECPSCHALHWLDEKLTNSSRYRPLFKTCCKQGKIRLPNLQPLPPAMQAFYDDDSSHAKSFRSHIREYNASNAFTSLGVKLDDRILSPKPFSIYGELKHRVGVLLPDLGEQAAYAQLYIYDSASTLNTRASRNPQLNTDVLKIIQDNLMEYNPFV</sequence>
<proteinExistence type="predicted"/>
<evidence type="ECO:0000313" key="2">
    <source>
        <dbReference type="Proteomes" id="UP000541444"/>
    </source>
</evidence>
<organism evidence="1 2">
    <name type="scientific">Kingdonia uniflora</name>
    <dbReference type="NCBI Taxonomy" id="39325"/>
    <lineage>
        <taxon>Eukaryota</taxon>
        <taxon>Viridiplantae</taxon>
        <taxon>Streptophyta</taxon>
        <taxon>Embryophyta</taxon>
        <taxon>Tracheophyta</taxon>
        <taxon>Spermatophyta</taxon>
        <taxon>Magnoliopsida</taxon>
        <taxon>Ranunculales</taxon>
        <taxon>Circaeasteraceae</taxon>
        <taxon>Kingdonia</taxon>
    </lineage>
</organism>
<dbReference type="EMBL" id="JACGCM010000938">
    <property type="protein sequence ID" value="KAF6164267.1"/>
    <property type="molecule type" value="Genomic_DNA"/>
</dbReference>
<accession>A0A7J7NAU5</accession>
<dbReference type="Proteomes" id="UP000541444">
    <property type="component" value="Unassembled WGS sequence"/>
</dbReference>
<keyword evidence="2" id="KW-1185">Reference proteome</keyword>
<dbReference type="OrthoDB" id="1928976at2759"/>
<comment type="caution">
    <text evidence="1">The sequence shown here is derived from an EMBL/GenBank/DDBJ whole genome shotgun (WGS) entry which is preliminary data.</text>
</comment>
<evidence type="ECO:0008006" key="3">
    <source>
        <dbReference type="Google" id="ProtNLM"/>
    </source>
</evidence>
<protein>
    <recommendedName>
        <fullName evidence="3">Helitron helicase-like domain-containing protein</fullName>
    </recommendedName>
</protein>
<dbReference type="AlphaFoldDB" id="A0A7J7NAU5"/>
<dbReference type="PANTHER" id="PTHR45786:SF74">
    <property type="entry name" value="ATP-DEPENDENT DNA HELICASE"/>
    <property type="match status" value="1"/>
</dbReference>
<gene>
    <name evidence="1" type="ORF">GIB67_010237</name>
</gene>
<name>A0A7J7NAU5_9MAGN</name>
<dbReference type="PANTHER" id="PTHR45786">
    <property type="entry name" value="DNA BINDING PROTEIN-LIKE"/>
    <property type="match status" value="1"/>
</dbReference>